<dbReference type="RefSeq" id="WP_159333242.1">
    <property type="nucleotide sequence ID" value="NZ_LR733857.1"/>
</dbReference>
<name>A0A653YNC5_SPHMU</name>
<proteinExistence type="predicted"/>
<protein>
    <submittedName>
        <fullName evidence="1">Uncharacterized protein</fullName>
    </submittedName>
</protein>
<dbReference type="EMBL" id="CABWMV010000003">
    <property type="protein sequence ID" value="VXC43970.1"/>
    <property type="molecule type" value="Genomic_DNA"/>
</dbReference>
<accession>A0A653YNC5</accession>
<dbReference type="Proteomes" id="UP000432350">
    <property type="component" value="Unassembled WGS sequence"/>
</dbReference>
<evidence type="ECO:0000313" key="2">
    <source>
        <dbReference type="Proteomes" id="UP000432350"/>
    </source>
</evidence>
<gene>
    <name evidence="1" type="ORF">SPHINGO8BC_110233</name>
</gene>
<reference evidence="1 2" key="1">
    <citation type="submission" date="2019-10" db="EMBL/GenBank/DDBJ databases">
        <authorList>
            <person name="Karimi E."/>
        </authorList>
    </citation>
    <scope>NUCLEOTIDE SEQUENCE [LARGE SCALE GENOMIC DNA]</scope>
    <source>
        <strain evidence="1">Sphingobacterium sp. 8BC</strain>
    </source>
</reference>
<organism evidence="1 2">
    <name type="scientific">Sphingobacterium multivorum</name>
    <dbReference type="NCBI Taxonomy" id="28454"/>
    <lineage>
        <taxon>Bacteria</taxon>
        <taxon>Pseudomonadati</taxon>
        <taxon>Bacteroidota</taxon>
        <taxon>Sphingobacteriia</taxon>
        <taxon>Sphingobacteriales</taxon>
        <taxon>Sphingobacteriaceae</taxon>
        <taxon>Sphingobacterium</taxon>
    </lineage>
</organism>
<sequence>MNIYWPIYQNIENEIVKLTYSIHMSDDNLRVYSSIISDLILRCAAEIESIAKELYKANGGEKKSNIKYDYDALKFLDQHWTISKKEVYISNHNVFFSNKVILPFAKDTQATGKNYDTFLWNNAYQNLKHDRGNSLIEGNVKALFSICSALYVLNLYYKNIEINIGRDYDKPIDLSMGSTLFSVGLYKSVTSNLDGSPFISIDHINNVLIQLPDLETYRESVLFLFKRGKDERNRIREMLLDEFEGFDILADEIIYPDVDLSYLGKRIDEISQLVWTESLRENYQKQMKLNNKVTYSINLNKRK</sequence>
<dbReference type="AlphaFoldDB" id="A0A653YNC5"/>
<evidence type="ECO:0000313" key="1">
    <source>
        <dbReference type="EMBL" id="VXC43970.1"/>
    </source>
</evidence>